<evidence type="ECO:0000313" key="2">
    <source>
        <dbReference type="Proteomes" id="UP001596161"/>
    </source>
</evidence>
<dbReference type="Gene3D" id="3.40.50.150">
    <property type="entry name" value="Vaccinia Virus protein VP39"/>
    <property type="match status" value="1"/>
</dbReference>
<dbReference type="CDD" id="cd02440">
    <property type="entry name" value="AdoMet_MTases"/>
    <property type="match status" value="1"/>
</dbReference>
<reference evidence="2" key="1">
    <citation type="journal article" date="2019" name="Int. J. Syst. Evol. Microbiol.">
        <title>The Global Catalogue of Microorganisms (GCM) 10K type strain sequencing project: providing services to taxonomists for standard genome sequencing and annotation.</title>
        <authorList>
            <consortium name="The Broad Institute Genomics Platform"/>
            <consortium name="The Broad Institute Genome Sequencing Center for Infectious Disease"/>
            <person name="Wu L."/>
            <person name="Ma J."/>
        </authorList>
    </citation>
    <scope>NUCLEOTIDE SEQUENCE [LARGE SCALE GENOMIC DNA]</scope>
    <source>
        <strain evidence="2">KACC 12602</strain>
    </source>
</reference>
<protein>
    <submittedName>
        <fullName evidence="1">O-methyltransferase</fullName>
        <ecNumber evidence="1">2.1.1.-</ecNumber>
    </submittedName>
</protein>
<accession>A0ABW0EBY9</accession>
<keyword evidence="1" id="KW-0808">Transferase</keyword>
<dbReference type="GO" id="GO:0032259">
    <property type="term" value="P:methylation"/>
    <property type="evidence" value="ECO:0007669"/>
    <property type="project" value="UniProtKB-KW"/>
</dbReference>
<dbReference type="RefSeq" id="WP_378016804.1">
    <property type="nucleotide sequence ID" value="NZ_JBHSKT010000003.1"/>
</dbReference>
<dbReference type="PANTHER" id="PTHR43836">
    <property type="entry name" value="CATECHOL O-METHYLTRANSFERASE 1-RELATED"/>
    <property type="match status" value="1"/>
</dbReference>
<dbReference type="EMBL" id="JBHSKT010000003">
    <property type="protein sequence ID" value="MFC5270434.1"/>
    <property type="molecule type" value="Genomic_DNA"/>
</dbReference>
<dbReference type="GO" id="GO:0008168">
    <property type="term" value="F:methyltransferase activity"/>
    <property type="evidence" value="ECO:0007669"/>
    <property type="project" value="UniProtKB-KW"/>
</dbReference>
<dbReference type="EC" id="2.1.1.-" evidence="1"/>
<dbReference type="PANTHER" id="PTHR43836:SF2">
    <property type="entry name" value="CATECHOL O-METHYLTRANSFERASE 1-RELATED"/>
    <property type="match status" value="1"/>
</dbReference>
<comment type="caution">
    <text evidence="1">The sequence shown here is derived from an EMBL/GenBank/DDBJ whole genome shotgun (WGS) entry which is preliminary data.</text>
</comment>
<name>A0ABW0EBY9_9BACT</name>
<sequence length="261" mass="29993">MFPLRLAAKYAQHLTRSFRLHGIHSPFVFNLQHQVIDHKGTFAAYLLIEDLRHVLLEDNRKITIKDFGAGSKTNAGRTRKVKDIARISAKAPKHAQLLFRLVNHFAPETIFDLGTSLGLTTAYLASARRSSTVYTFEGCPETAAIARENFKSLKLGNIHLVEGNLDETLSETLKKVDKVDFVFFDGNHRYEPTMRYFRQCLAKAHEDTVFVIDDIYWSAEMERAWKEIAAMPEVTVALDLFQIGIVFFRKSQVKEYFTIRY</sequence>
<keyword evidence="1" id="KW-0489">Methyltransferase</keyword>
<dbReference type="Proteomes" id="UP001596161">
    <property type="component" value="Unassembled WGS sequence"/>
</dbReference>
<dbReference type="SUPFAM" id="SSF53335">
    <property type="entry name" value="S-adenosyl-L-methionine-dependent methyltransferases"/>
    <property type="match status" value="1"/>
</dbReference>
<dbReference type="InterPro" id="IPR029063">
    <property type="entry name" value="SAM-dependent_MTases_sf"/>
</dbReference>
<dbReference type="Pfam" id="PF13578">
    <property type="entry name" value="Methyltransf_24"/>
    <property type="match status" value="1"/>
</dbReference>
<gene>
    <name evidence="1" type="ORF">ACFPIB_07430</name>
</gene>
<evidence type="ECO:0000313" key="1">
    <source>
        <dbReference type="EMBL" id="MFC5270434.1"/>
    </source>
</evidence>
<organism evidence="1 2">
    <name type="scientific">Adhaeribacter terreus</name>
    <dbReference type="NCBI Taxonomy" id="529703"/>
    <lineage>
        <taxon>Bacteria</taxon>
        <taxon>Pseudomonadati</taxon>
        <taxon>Bacteroidota</taxon>
        <taxon>Cytophagia</taxon>
        <taxon>Cytophagales</taxon>
        <taxon>Hymenobacteraceae</taxon>
        <taxon>Adhaeribacter</taxon>
    </lineage>
</organism>
<proteinExistence type="predicted"/>
<keyword evidence="2" id="KW-1185">Reference proteome</keyword>